<gene>
    <name evidence="3" type="ORF">C6P46_005464</name>
</gene>
<keyword evidence="4" id="KW-1185">Reference proteome</keyword>
<evidence type="ECO:0000256" key="1">
    <source>
        <dbReference type="ARBA" id="ARBA00006658"/>
    </source>
</evidence>
<proteinExistence type="inferred from homology"/>
<comment type="similarity">
    <text evidence="1">Belongs to the TIP41 family.</text>
</comment>
<accession>A0A9P7B9V4</accession>
<feature type="region of interest" description="Disordered" evidence="2">
    <location>
        <begin position="363"/>
        <end position="390"/>
    </location>
</feature>
<reference evidence="3 4" key="1">
    <citation type="submission" date="2020-11" db="EMBL/GenBank/DDBJ databases">
        <title>Kefir isolates.</title>
        <authorList>
            <person name="Marcisauskas S."/>
            <person name="Kim Y."/>
            <person name="Blasche S."/>
        </authorList>
    </citation>
    <scope>NUCLEOTIDE SEQUENCE [LARGE SCALE GENOMIC DNA]</scope>
    <source>
        <strain evidence="3 4">KR</strain>
    </source>
</reference>
<evidence type="ECO:0008006" key="5">
    <source>
        <dbReference type="Google" id="ProtNLM"/>
    </source>
</evidence>
<feature type="compositionally biased region" description="Low complexity" evidence="2">
    <location>
        <begin position="310"/>
        <end position="330"/>
    </location>
</feature>
<dbReference type="AlphaFoldDB" id="A0A9P7B9V4"/>
<dbReference type="InterPro" id="IPR007303">
    <property type="entry name" value="TIP41-like"/>
</dbReference>
<dbReference type="EMBL" id="PUHQ01000006">
    <property type="protein sequence ID" value="KAG0666113.1"/>
    <property type="molecule type" value="Genomic_DNA"/>
</dbReference>
<dbReference type="GO" id="GO:0005829">
    <property type="term" value="C:cytosol"/>
    <property type="evidence" value="ECO:0007669"/>
    <property type="project" value="TreeGrafter"/>
</dbReference>
<dbReference type="InterPro" id="IPR051330">
    <property type="entry name" value="Phosphatase_reg/MetRdx"/>
</dbReference>
<dbReference type="OrthoDB" id="10253878at2759"/>
<comment type="caution">
    <text evidence="3">The sequence shown here is derived from an EMBL/GenBank/DDBJ whole genome shotgun (WGS) entry which is preliminary data.</text>
</comment>
<protein>
    <recommendedName>
        <fullName evidence="5">Type 2A phosphatase activator TIP41</fullName>
    </recommendedName>
</protein>
<evidence type="ECO:0000313" key="4">
    <source>
        <dbReference type="Proteomes" id="UP000777482"/>
    </source>
</evidence>
<evidence type="ECO:0000313" key="3">
    <source>
        <dbReference type="EMBL" id="KAG0666113.1"/>
    </source>
</evidence>
<sequence>MPRHRLHDDPSRGQRQIALEGWTITTTKRPILSIPEADAQVPRLAVTRSVWRLTPRPIRKHSASNQLDLALPEICFGNNALRVSHDETGFALEWNTIDLLRAVQRGQGWDARPGAGPVRVAYADEWTRASVIVQKPFDWTYTTLHPGSTSGSRIGQHPEWRPAPRTHPGIPLASLARTDIPILFFDEVPLFEDELGDNGIANATVRVRVNHESFFILARFALRIDNVLFRHFDVRVYHAFGSNEILREIKGREAPYDLLKQRLQQQQYPTGRRAGAGISLRSSTAGSGTSAPSTTMPMIPSRTGYSTAAPPSSSSSSPFRNGPLSSSSGSPHPPEPTEDLTPLTDANWVAGVLEELALVEEMQNGLSVGSEEAPRPDGAAPDPKAWEGKGRKLEVLEVPVASRT</sequence>
<dbReference type="PANTHER" id="PTHR21021:SF16">
    <property type="entry name" value="TIP41-LIKE PROTEIN"/>
    <property type="match status" value="1"/>
</dbReference>
<dbReference type="PANTHER" id="PTHR21021">
    <property type="entry name" value="GAF/PUTATIVE CYTOSKELETAL PROTEIN"/>
    <property type="match status" value="1"/>
</dbReference>
<evidence type="ECO:0000256" key="2">
    <source>
        <dbReference type="SAM" id="MobiDB-lite"/>
    </source>
</evidence>
<name>A0A9P7B9V4_RHOMI</name>
<organism evidence="3 4">
    <name type="scientific">Rhodotorula mucilaginosa</name>
    <name type="common">Yeast</name>
    <name type="synonym">Rhodotorula rubra</name>
    <dbReference type="NCBI Taxonomy" id="5537"/>
    <lineage>
        <taxon>Eukaryota</taxon>
        <taxon>Fungi</taxon>
        <taxon>Dikarya</taxon>
        <taxon>Basidiomycota</taxon>
        <taxon>Pucciniomycotina</taxon>
        <taxon>Microbotryomycetes</taxon>
        <taxon>Sporidiobolales</taxon>
        <taxon>Sporidiobolaceae</taxon>
        <taxon>Rhodotorula</taxon>
    </lineage>
</organism>
<feature type="compositionally biased region" description="Low complexity" evidence="2">
    <location>
        <begin position="282"/>
        <end position="298"/>
    </location>
</feature>
<feature type="region of interest" description="Disordered" evidence="2">
    <location>
        <begin position="265"/>
        <end position="346"/>
    </location>
</feature>
<dbReference type="GO" id="GO:0031929">
    <property type="term" value="P:TOR signaling"/>
    <property type="evidence" value="ECO:0007669"/>
    <property type="project" value="TreeGrafter"/>
</dbReference>
<dbReference type="Proteomes" id="UP000777482">
    <property type="component" value="Unassembled WGS sequence"/>
</dbReference>
<dbReference type="Pfam" id="PF04176">
    <property type="entry name" value="TIP41"/>
    <property type="match status" value="1"/>
</dbReference>